<dbReference type="PANTHER" id="PTHR37296:SF1">
    <property type="entry name" value="CONSERVED VIRULENCE FACTOR B"/>
    <property type="match status" value="1"/>
</dbReference>
<dbReference type="InterPro" id="IPR014464">
    <property type="entry name" value="CvfB_fam"/>
</dbReference>
<gene>
    <name evidence="3" type="ORF">NLF92_00315</name>
</gene>
<dbReference type="SUPFAM" id="SSF50249">
    <property type="entry name" value="Nucleic acid-binding proteins"/>
    <property type="match status" value="1"/>
</dbReference>
<dbReference type="EMBL" id="JANATA010000001">
    <property type="protein sequence ID" value="MCP3427389.1"/>
    <property type="molecule type" value="Genomic_DNA"/>
</dbReference>
<dbReference type="Proteomes" id="UP001165413">
    <property type="component" value="Unassembled WGS sequence"/>
</dbReference>
<keyword evidence="4" id="KW-1185">Reference proteome</keyword>
<dbReference type="Pfam" id="PF13509">
    <property type="entry name" value="S1_2"/>
    <property type="match status" value="1"/>
</dbReference>
<dbReference type="AlphaFoldDB" id="A0AA42BK80"/>
<evidence type="ECO:0000313" key="4">
    <source>
        <dbReference type="Proteomes" id="UP001165413"/>
    </source>
</evidence>
<feature type="domain" description="Conserved virulence factor B-like winged helix" evidence="2">
    <location>
        <begin position="161"/>
        <end position="217"/>
    </location>
</feature>
<dbReference type="InterPro" id="IPR036388">
    <property type="entry name" value="WH-like_DNA-bd_sf"/>
</dbReference>
<proteinExistence type="predicted"/>
<dbReference type="Pfam" id="PF17783">
    <property type="entry name" value="WHD_CvfB"/>
    <property type="match status" value="1"/>
</dbReference>
<protein>
    <submittedName>
        <fullName evidence="3">S1-like domain-containing RNA-binding protein</fullName>
    </submittedName>
</protein>
<accession>A0AA42BK80</accession>
<dbReference type="RefSeq" id="WP_254097698.1">
    <property type="nucleotide sequence ID" value="NZ_JANATA010000001.1"/>
</dbReference>
<organism evidence="3 4">
    <name type="scientific">Opacimonas viscosa</name>
    <dbReference type="NCBI Taxonomy" id="2961944"/>
    <lineage>
        <taxon>Bacteria</taxon>
        <taxon>Pseudomonadati</taxon>
        <taxon>Pseudomonadota</taxon>
        <taxon>Gammaproteobacteria</taxon>
        <taxon>Alteromonadales</taxon>
        <taxon>Alteromonadaceae</taxon>
        <taxon>Opacimonas</taxon>
    </lineage>
</organism>
<evidence type="ECO:0000259" key="2">
    <source>
        <dbReference type="Pfam" id="PF17783"/>
    </source>
</evidence>
<name>A0AA42BK80_9ALTE</name>
<feature type="domain" description="Conserved virulence factor B first S1" evidence="1">
    <location>
        <begin position="14"/>
        <end position="70"/>
    </location>
</feature>
<dbReference type="InterPro" id="IPR039566">
    <property type="entry name" value="CvfB_S1_st"/>
</dbReference>
<evidence type="ECO:0000313" key="3">
    <source>
        <dbReference type="EMBL" id="MCP3427389.1"/>
    </source>
</evidence>
<reference evidence="3" key="1">
    <citation type="submission" date="2022-07" db="EMBL/GenBank/DDBJ databases">
        <title>Characterization of the Novel Bacterium Alteromonas immobilis LMIT006 and Alteromonas gregis LMIT007.</title>
        <authorList>
            <person name="Lin X."/>
        </authorList>
    </citation>
    <scope>NUCLEOTIDE SEQUENCE</scope>
    <source>
        <strain evidence="3">LMIT007</strain>
    </source>
</reference>
<dbReference type="InterPro" id="IPR040764">
    <property type="entry name" value="CvfB_WH"/>
</dbReference>
<dbReference type="InterPro" id="IPR012340">
    <property type="entry name" value="NA-bd_OB-fold"/>
</dbReference>
<dbReference type="Gene3D" id="1.10.10.10">
    <property type="entry name" value="Winged helix-like DNA-binding domain superfamily/Winged helix DNA-binding domain"/>
    <property type="match status" value="1"/>
</dbReference>
<comment type="caution">
    <text evidence="3">The sequence shown here is derived from an EMBL/GenBank/DDBJ whole genome shotgun (WGS) entry which is preliminary data.</text>
</comment>
<evidence type="ECO:0000259" key="1">
    <source>
        <dbReference type="Pfam" id="PF13509"/>
    </source>
</evidence>
<dbReference type="PANTHER" id="PTHR37296">
    <property type="entry name" value="CONSERVED VIRULENCE FACTOR B"/>
    <property type="match status" value="1"/>
</dbReference>
<sequence length="219" mass="24389">MPELKDISLAVNQTHIGTVKTMTDFGCYVDIGYAEDVLIPSGYMQANISNKMAIVVFVFHDDDTNRVLATNQLFKFFDETNNEYFAPKQTVNCMVWSSTELGYKVLLDNEKLGLLFHSEALAKHAIGAQFAVTIKQIREDDKIDVTQHVQSASQRKDLAAQILDDLVAHDGISSLTDKSSPEDIAFKFSVSKGAYKKAIGALFKAKKITITKDFIKLID</sequence>